<sequence length="60" mass="6907">MLNFAKTLTFRGQNPVVKLIEKVYETGVKLSKAGMEKVEARINRLPSLKKWFVEIFAKPL</sequence>
<dbReference type="Proteomes" id="UP001065613">
    <property type="component" value="Chromosome"/>
</dbReference>
<dbReference type="Pfam" id="PF07592">
    <property type="entry name" value="DDE_Tnp_ISAZ013"/>
    <property type="match status" value="1"/>
</dbReference>
<dbReference type="KEGG" id="wna:KA717_08425"/>
<reference evidence="1" key="1">
    <citation type="submission" date="2021-04" db="EMBL/GenBank/DDBJ databases">
        <title>Genome sequence of Woronichinia naegeliana from Washington state freshwater lake bloom.</title>
        <authorList>
            <person name="Dreher T.W."/>
        </authorList>
    </citation>
    <scope>NUCLEOTIDE SEQUENCE</scope>
    <source>
        <strain evidence="1">WA131</strain>
    </source>
</reference>
<accession>A0A977KZF6</accession>
<dbReference type="InterPro" id="IPR011518">
    <property type="entry name" value="Transposase_36"/>
</dbReference>
<protein>
    <submittedName>
        <fullName evidence="1">Uncharacterized protein</fullName>
    </submittedName>
</protein>
<proteinExistence type="predicted"/>
<organism evidence="1">
    <name type="scientific">Woronichinia naegeliana WA131</name>
    <dbReference type="NCBI Taxonomy" id="2824559"/>
    <lineage>
        <taxon>Bacteria</taxon>
        <taxon>Bacillati</taxon>
        <taxon>Cyanobacteriota</taxon>
        <taxon>Cyanophyceae</taxon>
        <taxon>Synechococcales</taxon>
        <taxon>Coelosphaeriaceae</taxon>
        <taxon>Woronichinia</taxon>
    </lineage>
</organism>
<evidence type="ECO:0000313" key="1">
    <source>
        <dbReference type="EMBL" id="UXE62738.1"/>
    </source>
</evidence>
<name>A0A977KZF6_9CYAN</name>
<dbReference type="AlphaFoldDB" id="A0A977KZF6"/>
<dbReference type="EMBL" id="CP073041">
    <property type="protein sequence ID" value="UXE62738.1"/>
    <property type="molecule type" value="Genomic_DNA"/>
</dbReference>
<gene>
    <name evidence="1" type="ORF">KA717_08425</name>
</gene>